<dbReference type="AlphaFoldDB" id="A0A0N7L763"/>
<dbReference type="Gene3D" id="3.40.50.1820">
    <property type="entry name" value="alpha/beta hydrolase"/>
    <property type="match status" value="1"/>
</dbReference>
<dbReference type="OrthoDB" id="95392at2759"/>
<evidence type="ECO:0000313" key="3">
    <source>
        <dbReference type="Proteomes" id="UP000054928"/>
    </source>
</evidence>
<feature type="chain" id="PRO_5006015128" evidence="1">
    <location>
        <begin position="21"/>
        <end position="528"/>
    </location>
</feature>
<accession>A0A0N7L763</accession>
<protein>
    <submittedName>
        <fullName evidence="2">RxLR-like protein</fullName>
    </submittedName>
</protein>
<feature type="signal peptide" evidence="1">
    <location>
        <begin position="1"/>
        <end position="20"/>
    </location>
</feature>
<keyword evidence="1" id="KW-0732">Signal</keyword>
<evidence type="ECO:0000313" key="2">
    <source>
        <dbReference type="EMBL" id="CEG46195.1"/>
    </source>
</evidence>
<reference evidence="3" key="1">
    <citation type="submission" date="2014-09" db="EMBL/GenBank/DDBJ databases">
        <authorList>
            <person name="Sharma Rahul"/>
            <person name="Thines Marco"/>
        </authorList>
    </citation>
    <scope>NUCLEOTIDE SEQUENCE [LARGE SCALE GENOMIC DNA]</scope>
</reference>
<dbReference type="Proteomes" id="UP000054928">
    <property type="component" value="Unassembled WGS sequence"/>
</dbReference>
<evidence type="ECO:0000256" key="1">
    <source>
        <dbReference type="SAM" id="SignalP"/>
    </source>
</evidence>
<dbReference type="EMBL" id="CCYD01002047">
    <property type="protein sequence ID" value="CEG46195.1"/>
    <property type="molecule type" value="Genomic_DNA"/>
</dbReference>
<keyword evidence="3" id="KW-1185">Reference proteome</keyword>
<dbReference type="OMA" id="DIAVEYM"/>
<dbReference type="GeneID" id="36397665"/>
<dbReference type="PANTHER" id="PTHR22538">
    <property type="entry name" value="CILIA- AND FLAGELLA-ASSOCIATED PROTEIN 74"/>
    <property type="match status" value="1"/>
</dbReference>
<sequence>MLPFRVTFIASAVLLTLAVAQHVSLYNKSGISWPSLRFHFTIKRAASKIHGYSKFSVFAHPIISSNATSVLYNTFVSFGINDALVNYSLVDGIEYVSRSSLDGSENRVQINCIERDVLLPINSIVAALNEAERVSTTLTSDGSAISCPGGSTYKASVNGIHFGVCFTENSGLIMYGTDLDIQVEYVVTDTPIFAPTIRAMERRKCKKKLTSIFVTSIGKALLTGQHISIGDARKLKVAFDFSLSQPSCSCKSKLRPCIFIHGLGSLVEEKENLDSFHYWGNLTDRTPCCSSTKFAVLNTLNNSWTDSNQQQKVCDHILRASNSSNGTNISDTIIVSHSMGGLLVAGAVASGKCRIDNSSTWVSTGTPILGSMASDYFQESCKDKTNLFMEKFVETTGFCPADDGIKSLAYINESYCNPTLIHAYMAAQQVYRENVYALMCSSSFSGIISSYQVGFWLLGRVVSHKSLENDGMVEFLSCAGGFPRSKFGMSYSDRFYMSSLNHFDVAFRAGDALLDPRKMPVKWLECLL</sequence>
<proteinExistence type="predicted"/>
<dbReference type="RefSeq" id="XP_024582564.1">
    <property type="nucleotide sequence ID" value="XM_024717025.1"/>
</dbReference>
<organism evidence="2 3">
    <name type="scientific">Plasmopara halstedii</name>
    <name type="common">Downy mildew of sunflower</name>
    <dbReference type="NCBI Taxonomy" id="4781"/>
    <lineage>
        <taxon>Eukaryota</taxon>
        <taxon>Sar</taxon>
        <taxon>Stramenopiles</taxon>
        <taxon>Oomycota</taxon>
        <taxon>Peronosporomycetes</taxon>
        <taxon>Peronosporales</taxon>
        <taxon>Peronosporaceae</taxon>
        <taxon>Plasmopara</taxon>
    </lineage>
</organism>
<dbReference type="PANTHER" id="PTHR22538:SF1">
    <property type="entry name" value="VWFD DOMAIN-CONTAINING PROTEIN"/>
    <property type="match status" value="1"/>
</dbReference>
<dbReference type="SUPFAM" id="SSF53474">
    <property type="entry name" value="alpha/beta-Hydrolases"/>
    <property type="match status" value="1"/>
</dbReference>
<dbReference type="InterPro" id="IPR029058">
    <property type="entry name" value="AB_hydrolase_fold"/>
</dbReference>
<name>A0A0N7L763_PLAHL</name>